<sequence length="84" mass="9364">MTTWTDEQLADYECALETIGNAIALKARGIEEEKAKPVPNADRLADLRQQQAELAGERRSLRIGDHDAVARTIRRYGQIVRASA</sequence>
<protein>
    <submittedName>
        <fullName evidence="1">Uncharacterized protein</fullName>
    </submittedName>
</protein>
<accession>A0A098PSY0</accession>
<dbReference type="AlphaFoldDB" id="A0A098PSY0"/>
<dbReference type="eggNOG" id="ENOG502ZG9F">
    <property type="taxonomic scope" value="Bacteria"/>
</dbReference>
<organism evidence="1 2">
    <name type="scientific">Xanthomonas axonopodis pv. vasculorum</name>
    <dbReference type="NCBI Taxonomy" id="325777"/>
    <lineage>
        <taxon>Bacteria</taxon>
        <taxon>Pseudomonadati</taxon>
        <taxon>Pseudomonadota</taxon>
        <taxon>Gammaproteobacteria</taxon>
        <taxon>Lysobacterales</taxon>
        <taxon>Lysobacteraceae</taxon>
        <taxon>Xanthomonas</taxon>
    </lineage>
</organism>
<name>A0A098PSY0_9XANT</name>
<proteinExistence type="predicted"/>
<evidence type="ECO:0000313" key="1">
    <source>
        <dbReference type="EMBL" id="KGE50224.1"/>
    </source>
</evidence>
<gene>
    <name evidence="1" type="ORF">GW15_0222510</name>
</gene>
<evidence type="ECO:0000313" key="2">
    <source>
        <dbReference type="Proteomes" id="UP000028012"/>
    </source>
</evidence>
<dbReference type="Proteomes" id="UP000028012">
    <property type="component" value="Unassembled WGS sequence"/>
</dbReference>
<dbReference type="EMBL" id="JPHD02000206">
    <property type="protein sequence ID" value="KGE50224.1"/>
    <property type="molecule type" value="Genomic_DNA"/>
</dbReference>
<dbReference type="RefSeq" id="WP_042825448.1">
    <property type="nucleotide sequence ID" value="NZ_KN173676.1"/>
</dbReference>
<reference evidence="1 2" key="1">
    <citation type="submission" date="2014-09" db="EMBL/GenBank/DDBJ databases">
        <title>A draft genome sequence for Xanthomonas axonopodis pv. vasculorum NCPPB 900.</title>
        <authorList>
            <person name="Harrison J."/>
            <person name="Studholme D.J."/>
        </authorList>
    </citation>
    <scope>NUCLEOTIDE SEQUENCE [LARGE SCALE GENOMIC DNA]</scope>
    <source>
        <strain evidence="1 2">NCPPB 900</strain>
    </source>
</reference>
<dbReference type="HOGENOM" id="CLU_173100_0_0_6"/>
<comment type="caution">
    <text evidence="1">The sequence shown here is derived from an EMBL/GenBank/DDBJ whole genome shotgun (WGS) entry which is preliminary data.</text>
</comment>